<feature type="compositionally biased region" description="Polar residues" evidence="3">
    <location>
        <begin position="1"/>
        <end position="23"/>
    </location>
</feature>
<dbReference type="Pfam" id="PF13306">
    <property type="entry name" value="LRR_5"/>
    <property type="match status" value="1"/>
</dbReference>
<dbReference type="SUPFAM" id="SSF52058">
    <property type="entry name" value="L domain-like"/>
    <property type="match status" value="2"/>
</dbReference>
<name>A0A5C6NXG9_9TELE</name>
<dbReference type="InterPro" id="IPR003591">
    <property type="entry name" value="Leu-rich_rpt_typical-subtyp"/>
</dbReference>
<dbReference type="PANTHER" id="PTHR45617:SF170">
    <property type="entry name" value="MIP14966P"/>
    <property type="match status" value="1"/>
</dbReference>
<dbReference type="InterPro" id="IPR032675">
    <property type="entry name" value="LRR_dom_sf"/>
</dbReference>
<evidence type="ECO:0000313" key="6">
    <source>
        <dbReference type="Proteomes" id="UP000324091"/>
    </source>
</evidence>
<keyword evidence="6" id="KW-1185">Reference proteome</keyword>
<evidence type="ECO:0000256" key="4">
    <source>
        <dbReference type="SAM" id="Phobius"/>
    </source>
</evidence>
<keyword evidence="4" id="KW-0812">Transmembrane</keyword>
<evidence type="ECO:0000313" key="5">
    <source>
        <dbReference type="EMBL" id="TWW71311.1"/>
    </source>
</evidence>
<dbReference type="Pfam" id="PF00560">
    <property type="entry name" value="LRR_1"/>
    <property type="match status" value="1"/>
</dbReference>
<dbReference type="PROSITE" id="PS51450">
    <property type="entry name" value="LRR"/>
    <property type="match status" value="2"/>
</dbReference>
<dbReference type="Proteomes" id="UP000324091">
    <property type="component" value="Chromosome 17"/>
</dbReference>
<evidence type="ECO:0000256" key="1">
    <source>
        <dbReference type="ARBA" id="ARBA00022614"/>
    </source>
</evidence>
<dbReference type="EMBL" id="RHFK02000009">
    <property type="protein sequence ID" value="TWW71311.1"/>
    <property type="molecule type" value="Genomic_DNA"/>
</dbReference>
<dbReference type="Gene3D" id="3.80.10.10">
    <property type="entry name" value="Ribonuclease Inhibitor"/>
    <property type="match status" value="5"/>
</dbReference>
<dbReference type="PANTHER" id="PTHR45617">
    <property type="entry name" value="LEUCINE RICH REPEAT FAMILY PROTEIN"/>
    <property type="match status" value="1"/>
</dbReference>
<dbReference type="SMART" id="SM00369">
    <property type="entry name" value="LRR_TYP"/>
    <property type="match status" value="13"/>
</dbReference>
<keyword evidence="2" id="KW-0677">Repeat</keyword>
<feature type="region of interest" description="Disordered" evidence="3">
    <location>
        <begin position="1"/>
        <end position="24"/>
    </location>
</feature>
<keyword evidence="4" id="KW-1133">Transmembrane helix</keyword>
<comment type="caution">
    <text evidence="5">The sequence shown here is derived from an EMBL/GenBank/DDBJ whole genome shotgun (WGS) entry which is preliminary data.</text>
</comment>
<keyword evidence="1" id="KW-0433">Leucine-rich repeat</keyword>
<dbReference type="Pfam" id="PF13855">
    <property type="entry name" value="LRR_8"/>
    <property type="match status" value="2"/>
</dbReference>
<dbReference type="InterPro" id="IPR001611">
    <property type="entry name" value="Leu-rich_rpt"/>
</dbReference>
<keyword evidence="4" id="KW-0472">Membrane</keyword>
<reference evidence="5 6" key="1">
    <citation type="submission" date="2019-04" db="EMBL/GenBank/DDBJ databases">
        <title>Chromosome genome assembly for Takifugu flavidus.</title>
        <authorList>
            <person name="Xiao S."/>
        </authorList>
    </citation>
    <scope>NUCLEOTIDE SEQUENCE [LARGE SCALE GENOMIC DNA]</scope>
    <source>
        <strain evidence="5">HTHZ2018</strain>
        <tissue evidence="5">Muscle</tissue>
    </source>
</reference>
<gene>
    <name evidence="5" type="ORF">D4764_17G0007940</name>
</gene>
<protein>
    <submittedName>
        <fullName evidence="5">Negative regulator of reactive oxygen species</fullName>
    </submittedName>
</protein>
<dbReference type="InterPro" id="IPR026906">
    <property type="entry name" value="LRR_5"/>
</dbReference>
<proteinExistence type="predicted"/>
<accession>A0A5C6NXG9</accession>
<organism evidence="5 6">
    <name type="scientific">Takifugu flavidus</name>
    <name type="common">sansaifugu</name>
    <dbReference type="NCBI Taxonomy" id="433684"/>
    <lineage>
        <taxon>Eukaryota</taxon>
        <taxon>Metazoa</taxon>
        <taxon>Chordata</taxon>
        <taxon>Craniata</taxon>
        <taxon>Vertebrata</taxon>
        <taxon>Euteleostomi</taxon>
        <taxon>Actinopterygii</taxon>
        <taxon>Neopterygii</taxon>
        <taxon>Teleostei</taxon>
        <taxon>Neoteleostei</taxon>
        <taxon>Acanthomorphata</taxon>
        <taxon>Eupercaria</taxon>
        <taxon>Tetraodontiformes</taxon>
        <taxon>Tetradontoidea</taxon>
        <taxon>Tetraodontidae</taxon>
        <taxon>Takifugu</taxon>
    </lineage>
</organism>
<sequence>MVGGSTVSGFGTPNQHQTSSVSTRALLPCTDSEDEKMPASGLAPVLLGFLLTWTPAWSHPQHSQCRLVQRSANCNNGTLTSVPAWLPGNIKELQLNYNRIQTLQDNSFSYPSLISLSLACNHLEKLQSNTFRDSKLIESLNLASNNLYMSYQESSDALKTVPRLRLLDLSENLLDEDMAATLLQNLTSLEYLNLSGNLLMRLDESSFRDLHQLKELDLQRNIMFEIERAFDGTLQLQRLNLAFNSLPCLYDFHLTQLVVLNASYNAIEWFISRQDLNTTFQLETLDLSHNNLFFFPFLPSRSHLRNLYLSHNGIRFYNYLAANATATNLTTTVDFYNVNEHTDNITVQLWDESLHGDVASVETLDLKGNQVDYFPQGFLQKMPALHRLHVRTNCLETLNLTLEQISSSLYELDISNNRLNQLHADEATLSSLGNLTYLNLSLNHLRWWPAAFFSHLPSLRSVDLSFNGVDICLPEEANVSMDTLSTCVDWTDVASLRQLYLRGCDLKVVPSSAFSGIPLTHLEMSDNPGLVVQESMQSLPRTLQHLGLGNTHTRDLDFSSLKSLTFLNISSNAIAHLPPSLVDLDLKVLDLRDNRLSALPSDQANALATKLQMIFLTGNPFNCCQIEWLEAFEPVSLVGRSELECVDHFLWTHRVDRPDLFMCSEEGGESIFWYILLFVPICLSFVGILLIVLQTFRPKMPQDAIKKKWLKPASY</sequence>
<evidence type="ECO:0000256" key="3">
    <source>
        <dbReference type="SAM" id="MobiDB-lite"/>
    </source>
</evidence>
<feature type="transmembrane region" description="Helical" evidence="4">
    <location>
        <begin position="671"/>
        <end position="693"/>
    </location>
</feature>
<evidence type="ECO:0000256" key="2">
    <source>
        <dbReference type="ARBA" id="ARBA00022737"/>
    </source>
</evidence>
<dbReference type="AlphaFoldDB" id="A0A5C6NXG9"/>